<protein>
    <recommendedName>
        <fullName evidence="3">CCHC-type domain-containing protein</fullName>
    </recommendedName>
</protein>
<evidence type="ECO:0000256" key="2">
    <source>
        <dbReference type="SAM" id="MobiDB-lite"/>
    </source>
</evidence>
<dbReference type="GO" id="GO:0003676">
    <property type="term" value="F:nucleic acid binding"/>
    <property type="evidence" value="ECO:0007669"/>
    <property type="project" value="InterPro"/>
</dbReference>
<dbReference type="InterPro" id="IPR036875">
    <property type="entry name" value="Znf_CCHC_sf"/>
</dbReference>
<dbReference type="Pfam" id="PF00098">
    <property type="entry name" value="zf-CCHC"/>
    <property type="match status" value="1"/>
</dbReference>
<keyword evidence="1" id="KW-0862">Zinc</keyword>
<feature type="domain" description="CCHC-type" evidence="3">
    <location>
        <begin position="229"/>
        <end position="243"/>
    </location>
</feature>
<dbReference type="PROSITE" id="PS50158">
    <property type="entry name" value="ZF_CCHC"/>
    <property type="match status" value="1"/>
</dbReference>
<dbReference type="PANTHER" id="PTHR33054">
    <property type="entry name" value="CCHC-TYPE DOMAIN-CONTAINING PROTEIN"/>
    <property type="match status" value="1"/>
</dbReference>
<feature type="region of interest" description="Disordered" evidence="2">
    <location>
        <begin position="267"/>
        <end position="302"/>
    </location>
</feature>
<evidence type="ECO:0000259" key="3">
    <source>
        <dbReference type="PROSITE" id="PS50158"/>
    </source>
</evidence>
<dbReference type="Pfam" id="PF24925">
    <property type="entry name" value="DUF7746"/>
    <property type="match status" value="1"/>
</dbReference>
<dbReference type="AlphaFoldDB" id="A0A1S3YS16"/>
<keyword evidence="1" id="KW-0863">Zinc-finger</keyword>
<keyword evidence="1" id="KW-0479">Metal-binding</keyword>
<accession>A0A1S3YS16</accession>
<dbReference type="OMA" id="RWSINSE"/>
<dbReference type="RefSeq" id="XP_016454943.1">
    <property type="nucleotide sequence ID" value="XM_016599457.1"/>
</dbReference>
<dbReference type="InterPro" id="IPR056648">
    <property type="entry name" value="DUF7746"/>
</dbReference>
<dbReference type="SUPFAM" id="SSF57756">
    <property type="entry name" value="Retrovirus zinc finger-like domains"/>
    <property type="match status" value="1"/>
</dbReference>
<dbReference type="KEGG" id="nta:107779116"/>
<evidence type="ECO:0000256" key="1">
    <source>
        <dbReference type="PROSITE-ProRule" id="PRU00047"/>
    </source>
</evidence>
<dbReference type="OrthoDB" id="1305700at2759"/>
<sequence length="420" mass="48741">MIIAGFTDQLKGWWDNYLTQDQRFQIMHATKTEDDKIVQNLVYSLVMNIIEHFSGRWSINSETIRTMLQNLRCKTLTSFRWYKDVFLSRVMELPESNSTHWKSKFIDGLPPLFAERIRKVLRGTGMSIDYNNYSYGKLFSVCTQEGLALCNEIKLNQQIKKHRLTERQQLGEFCEQFAIDIPSRRKKSRKKDFKRKKGSPEKRREKTQKRKAFHKARKGFIKSKNPQACYKCGRVGHYARDCKIKELDLDDHIKDSLYKILLNSSPEISDTDKETSSTSEDLRVVHEESYTSSSEEEQEVIKDPKLRSQLIDKIPTDPEVGTEVEEIPSQKEPYTMSEIRKMVKNKSQPERLATVQDLSTEISYLKKETSQLKASNVALDERIFRLENSEGINTDLGVKITEIDNIPSSSKEKTASTLLA</sequence>
<dbReference type="Pfam" id="PF22909">
    <property type="entry name" value="Caulimovir_coat_dom"/>
    <property type="match status" value="1"/>
</dbReference>
<evidence type="ECO:0000313" key="4">
    <source>
        <dbReference type="RefSeq" id="XP_016454943.1"/>
    </source>
</evidence>
<reference evidence="4" key="1">
    <citation type="submission" date="2025-08" db="UniProtKB">
        <authorList>
            <consortium name="RefSeq"/>
        </authorList>
    </citation>
    <scope>IDENTIFICATION</scope>
</reference>
<dbReference type="PaxDb" id="4097-A0A1S3YS16"/>
<feature type="region of interest" description="Disordered" evidence="2">
    <location>
        <begin position="185"/>
        <end position="215"/>
    </location>
</feature>
<dbReference type="GO" id="GO:0008270">
    <property type="term" value="F:zinc ion binding"/>
    <property type="evidence" value="ECO:0007669"/>
    <property type="project" value="UniProtKB-KW"/>
</dbReference>
<dbReference type="PANTHER" id="PTHR33054:SF13">
    <property type="entry name" value="CCHC-TYPE DOMAIN-CONTAINING PROTEIN"/>
    <property type="match status" value="1"/>
</dbReference>
<feature type="compositionally biased region" description="Basic residues" evidence="2">
    <location>
        <begin position="205"/>
        <end position="215"/>
    </location>
</feature>
<feature type="compositionally biased region" description="Basic and acidic residues" evidence="2">
    <location>
        <begin position="270"/>
        <end position="289"/>
    </location>
</feature>
<feature type="compositionally biased region" description="Basic residues" evidence="2">
    <location>
        <begin position="185"/>
        <end position="197"/>
    </location>
</feature>
<dbReference type="SMART" id="SM00343">
    <property type="entry name" value="ZnF_C2HC"/>
    <property type="match status" value="1"/>
</dbReference>
<dbReference type="InterPro" id="IPR001878">
    <property type="entry name" value="Znf_CCHC"/>
</dbReference>
<dbReference type="Gene3D" id="4.10.60.10">
    <property type="entry name" value="Zinc finger, CCHC-type"/>
    <property type="match status" value="1"/>
</dbReference>
<name>A0A1S3YS16_TOBAC</name>
<proteinExistence type="predicted"/>
<feature type="non-terminal residue" evidence="4">
    <location>
        <position position="420"/>
    </location>
</feature>
<gene>
    <name evidence="4" type="primary">LOC107779116</name>
</gene>
<organism evidence="4">
    <name type="scientific">Nicotiana tabacum</name>
    <name type="common">Common tobacco</name>
    <dbReference type="NCBI Taxonomy" id="4097"/>
    <lineage>
        <taxon>Eukaryota</taxon>
        <taxon>Viridiplantae</taxon>
        <taxon>Streptophyta</taxon>
        <taxon>Embryophyta</taxon>
        <taxon>Tracheophyta</taxon>
        <taxon>Spermatophyta</taxon>
        <taxon>Magnoliopsida</taxon>
        <taxon>eudicotyledons</taxon>
        <taxon>Gunneridae</taxon>
        <taxon>Pentapetalae</taxon>
        <taxon>asterids</taxon>
        <taxon>lamiids</taxon>
        <taxon>Solanales</taxon>
        <taxon>Solanaceae</taxon>
        <taxon>Nicotianoideae</taxon>
        <taxon>Nicotianeae</taxon>
        <taxon>Nicotiana</taxon>
    </lineage>
</organism>